<reference evidence="13 14" key="1">
    <citation type="submission" date="2019-12" db="EMBL/GenBank/DDBJ databases">
        <authorList>
            <person name="Li M."/>
        </authorList>
    </citation>
    <scope>NUCLEOTIDE SEQUENCE [LARGE SCALE GENOMIC DNA]</scope>
    <source>
        <strain evidence="13 14">GBMRC 2024</strain>
    </source>
</reference>
<feature type="region of interest" description="Disordered" evidence="9">
    <location>
        <begin position="1"/>
        <end position="24"/>
    </location>
</feature>
<evidence type="ECO:0000313" key="13">
    <source>
        <dbReference type="EMBL" id="MXN16568.1"/>
    </source>
</evidence>
<feature type="transmembrane region" description="Helical" evidence="10">
    <location>
        <begin position="167"/>
        <end position="189"/>
    </location>
</feature>
<comment type="similarity">
    <text evidence="2">Belongs to the cation diffusion facilitator (CDF) transporter (TC 2.A.4) family. SLC30A subfamily.</text>
</comment>
<evidence type="ECO:0000259" key="11">
    <source>
        <dbReference type="Pfam" id="PF01545"/>
    </source>
</evidence>
<keyword evidence="4 10" id="KW-0812">Transmembrane</keyword>
<evidence type="ECO:0000313" key="14">
    <source>
        <dbReference type="Proteomes" id="UP000477911"/>
    </source>
</evidence>
<feature type="transmembrane region" description="Helical" evidence="10">
    <location>
        <begin position="33"/>
        <end position="53"/>
    </location>
</feature>
<dbReference type="InterPro" id="IPR027470">
    <property type="entry name" value="Cation_efflux_CTD"/>
</dbReference>
<feature type="transmembrane region" description="Helical" evidence="10">
    <location>
        <begin position="134"/>
        <end position="155"/>
    </location>
</feature>
<dbReference type="Gene3D" id="1.20.1510.10">
    <property type="entry name" value="Cation efflux protein transmembrane domain"/>
    <property type="match status" value="1"/>
</dbReference>
<dbReference type="EMBL" id="WUMU01000001">
    <property type="protein sequence ID" value="MXN16568.1"/>
    <property type="molecule type" value="Genomic_DNA"/>
</dbReference>
<dbReference type="InterPro" id="IPR027469">
    <property type="entry name" value="Cation_efflux_TMD_sf"/>
</dbReference>
<dbReference type="PANTHER" id="PTHR11562:SF17">
    <property type="entry name" value="RE54080P-RELATED"/>
    <property type="match status" value="1"/>
</dbReference>
<evidence type="ECO:0000256" key="9">
    <source>
        <dbReference type="SAM" id="MobiDB-lite"/>
    </source>
</evidence>
<keyword evidence="8 10" id="KW-0472">Membrane</keyword>
<dbReference type="InterPro" id="IPR050681">
    <property type="entry name" value="CDF/SLC30A"/>
</dbReference>
<dbReference type="InterPro" id="IPR002524">
    <property type="entry name" value="Cation_efflux"/>
</dbReference>
<name>A0A6L7FZ80_9RHOB</name>
<organism evidence="13 14">
    <name type="scientific">Pseudooceanicola albus</name>
    <dbReference type="NCBI Taxonomy" id="2692189"/>
    <lineage>
        <taxon>Bacteria</taxon>
        <taxon>Pseudomonadati</taxon>
        <taxon>Pseudomonadota</taxon>
        <taxon>Alphaproteobacteria</taxon>
        <taxon>Rhodobacterales</taxon>
        <taxon>Paracoccaceae</taxon>
        <taxon>Pseudooceanicola</taxon>
    </lineage>
</organism>
<evidence type="ECO:0000256" key="6">
    <source>
        <dbReference type="ARBA" id="ARBA00022989"/>
    </source>
</evidence>
<sequence length="316" mass="34069">MPHDHDHHHGHSHGHGHHHHHHHDVDLGGDRRLAWAVAINILLTVVQIVAGLFAGSLALIADAVHNLSDALSMVIAWAARRIARRPADASMTFGYGRAEVVAALINYTTLITIAVLLGFQGIEKLFAPEEVQGWTVVVVAAVALVIDTGTALLILRHAKEGVNMRAAFLHNVADALGSVAVIVGGVLILLYDWRLVDPIVTLGISAYILWHAGSEIGPVIRLLMLGSPESPTVEEVAGLIRATDGVRDVHHLHLWRMQEHEVALEAHVVLEEGGDPAGPARTTLKARLQEQFGLSHITIEIETPGQACPDARLIGH</sequence>
<feature type="transmembrane region" description="Helical" evidence="10">
    <location>
        <begin position="100"/>
        <end position="122"/>
    </location>
</feature>
<keyword evidence="6 10" id="KW-1133">Transmembrane helix</keyword>
<gene>
    <name evidence="13" type="ORF">GR170_01870</name>
</gene>
<evidence type="ECO:0000256" key="1">
    <source>
        <dbReference type="ARBA" id="ARBA00004141"/>
    </source>
</evidence>
<accession>A0A6L7FZ80</accession>
<protein>
    <submittedName>
        <fullName evidence="13">Cation diffusion facilitator family transporter</fullName>
    </submittedName>
</protein>
<dbReference type="SUPFAM" id="SSF160240">
    <property type="entry name" value="Cation efflux protein cytoplasmic domain-like"/>
    <property type="match status" value="1"/>
</dbReference>
<keyword evidence="14" id="KW-1185">Reference proteome</keyword>
<evidence type="ECO:0000256" key="5">
    <source>
        <dbReference type="ARBA" id="ARBA00022906"/>
    </source>
</evidence>
<proteinExistence type="inferred from homology"/>
<dbReference type="GO" id="GO:0005886">
    <property type="term" value="C:plasma membrane"/>
    <property type="evidence" value="ECO:0007669"/>
    <property type="project" value="TreeGrafter"/>
</dbReference>
<dbReference type="InterPro" id="IPR058533">
    <property type="entry name" value="Cation_efflux_TM"/>
</dbReference>
<keyword evidence="7" id="KW-0406">Ion transport</keyword>
<evidence type="ECO:0000256" key="4">
    <source>
        <dbReference type="ARBA" id="ARBA00022692"/>
    </source>
</evidence>
<dbReference type="RefSeq" id="WP_160891096.1">
    <property type="nucleotide sequence ID" value="NZ_WUMU01000001.1"/>
</dbReference>
<keyword evidence="3" id="KW-0813">Transport</keyword>
<dbReference type="SUPFAM" id="SSF161111">
    <property type="entry name" value="Cation efflux protein transmembrane domain-like"/>
    <property type="match status" value="1"/>
</dbReference>
<dbReference type="InterPro" id="IPR036837">
    <property type="entry name" value="Cation_efflux_CTD_sf"/>
</dbReference>
<keyword evidence="5" id="KW-0864">Zinc transport</keyword>
<dbReference type="GO" id="GO:0005385">
    <property type="term" value="F:zinc ion transmembrane transporter activity"/>
    <property type="evidence" value="ECO:0007669"/>
    <property type="project" value="TreeGrafter"/>
</dbReference>
<dbReference type="AlphaFoldDB" id="A0A6L7FZ80"/>
<dbReference type="NCBIfam" id="TIGR01297">
    <property type="entry name" value="CDF"/>
    <property type="match status" value="1"/>
</dbReference>
<evidence type="ECO:0000256" key="7">
    <source>
        <dbReference type="ARBA" id="ARBA00023065"/>
    </source>
</evidence>
<dbReference type="Pfam" id="PF16916">
    <property type="entry name" value="ZT_dimer"/>
    <property type="match status" value="1"/>
</dbReference>
<dbReference type="PANTHER" id="PTHR11562">
    <property type="entry name" value="CATION EFFLUX PROTEIN/ ZINC TRANSPORTER"/>
    <property type="match status" value="1"/>
</dbReference>
<evidence type="ECO:0000256" key="2">
    <source>
        <dbReference type="ARBA" id="ARBA00008873"/>
    </source>
</evidence>
<feature type="domain" description="Cation efflux protein cytoplasmic" evidence="12">
    <location>
        <begin position="229"/>
        <end position="302"/>
    </location>
</feature>
<dbReference type="Pfam" id="PF01545">
    <property type="entry name" value="Cation_efflux"/>
    <property type="match status" value="1"/>
</dbReference>
<comment type="caution">
    <text evidence="13">The sequence shown here is derived from an EMBL/GenBank/DDBJ whole genome shotgun (WGS) entry which is preliminary data.</text>
</comment>
<comment type="subcellular location">
    <subcellularLocation>
        <location evidence="1">Membrane</location>
        <topology evidence="1">Multi-pass membrane protein</topology>
    </subcellularLocation>
</comment>
<evidence type="ECO:0000256" key="8">
    <source>
        <dbReference type="ARBA" id="ARBA00023136"/>
    </source>
</evidence>
<feature type="domain" description="Cation efflux protein transmembrane" evidence="11">
    <location>
        <begin position="36"/>
        <end position="224"/>
    </location>
</feature>
<keyword evidence="5" id="KW-0862">Zinc</keyword>
<evidence type="ECO:0000256" key="10">
    <source>
        <dbReference type="SAM" id="Phobius"/>
    </source>
</evidence>
<evidence type="ECO:0000256" key="3">
    <source>
        <dbReference type="ARBA" id="ARBA00022448"/>
    </source>
</evidence>
<dbReference type="Proteomes" id="UP000477911">
    <property type="component" value="Unassembled WGS sequence"/>
</dbReference>
<feature type="compositionally biased region" description="Basic residues" evidence="9">
    <location>
        <begin position="8"/>
        <end position="22"/>
    </location>
</feature>
<evidence type="ECO:0000259" key="12">
    <source>
        <dbReference type="Pfam" id="PF16916"/>
    </source>
</evidence>